<feature type="domain" description="Treble clef zinc finger" evidence="1">
    <location>
        <begin position="235"/>
        <end position="283"/>
    </location>
</feature>
<protein>
    <recommendedName>
        <fullName evidence="1">Treble clef zinc finger domain-containing protein</fullName>
    </recommendedName>
</protein>
<feature type="domain" description="Treble clef zinc finger" evidence="1">
    <location>
        <begin position="150"/>
        <end position="208"/>
    </location>
</feature>
<keyword evidence="3" id="KW-1185">Reference proteome</keyword>
<evidence type="ECO:0000313" key="3">
    <source>
        <dbReference type="Proteomes" id="UP000248627"/>
    </source>
</evidence>
<feature type="domain" description="Treble clef zinc finger" evidence="1">
    <location>
        <begin position="379"/>
        <end position="432"/>
    </location>
</feature>
<gene>
    <name evidence="2" type="ORF">C1I93_05825</name>
</gene>
<proteinExistence type="predicted"/>
<feature type="domain" description="Treble clef zinc finger" evidence="1">
    <location>
        <begin position="311"/>
        <end position="358"/>
    </location>
</feature>
<dbReference type="OrthoDB" id="3196679at2"/>
<dbReference type="InterPro" id="IPR025487">
    <property type="entry name" value="DUF4379"/>
</dbReference>
<reference evidence="2 3" key="1">
    <citation type="submission" date="2018-01" db="EMBL/GenBank/DDBJ databases">
        <title>Draft genome sequence of Jishengella endophytica.</title>
        <authorList>
            <person name="Sahin N."/>
            <person name="Ay H."/>
            <person name="Saygin H."/>
        </authorList>
    </citation>
    <scope>NUCLEOTIDE SEQUENCE [LARGE SCALE GENOMIC DNA]</scope>
    <source>
        <strain evidence="2 3">DSM 45430</strain>
    </source>
</reference>
<feature type="domain" description="Treble clef zinc finger" evidence="1">
    <location>
        <begin position="914"/>
        <end position="963"/>
    </location>
</feature>
<evidence type="ECO:0000259" key="1">
    <source>
        <dbReference type="Pfam" id="PF14311"/>
    </source>
</evidence>
<sequence length="988" mass="109082">MRISDLAVPTRPSERRCLTVIPCDPTCFRMNPLVRGSWAAPAAEACGNVVLAWDDAGMAAKIRETVASAHPDLLPELLEIENWVGDLGDLPRGSNRKARWRCATCGLEWWQAVAVRVRAASGCKDCRRWLRRKANTPEPGRSLAEVMPELAAEWLECVTYPTATPETISAQSTAQMRWRCSACGYSWVGPTVRRTLSGGGGCKPCAGKRRSDANSRRVANRVGDACPEIVEFFLRWEDPAEQTPVADVSVRSDKVAWWRCACGNTWHTRVRLRVAGSVCPRCRAANRRPPTTAPLRTTHPTVADMFVRNFTHPHRTPDFLPKSATDRCRWRCGACDHEWDQTVLNVVGAGRPCPRCAELMGGAPQPGRSLADLYPEIAAQFLANQRRPERGPALLRPNSVDRCSWRCGDCAHEWVSTVTNRTAGRGCPPCGRRRAGELLRDLGAAAPFIGTHPELAAMFVANESHPGRGPESFTAGTNDICVWRCPECSRHFERSVATQATRLLCAACAYLARGAASRVAPREKSLATLMPEVAASFVTNLSWPGHGPATLYPRAGALCSWRCRCGALFEAHVRDRAKSPDYGCGRCRRRGRSLLEIELAHLLAAATGEEVEVDARLDGGRRSAERLDLFLPSAGLYIDLDPAQWHSDATAHARDLRKSAVMANLGVRYVRVRQPGTPPVPGETVVAGTKDATEWFLVLAEWLRSQSVPCPPLSGDRIAACLGAAREEWKAFQTTPPGESLAILFPELASELIENLTRPEMGAQWLLPGSADRCVWQCGICQHLWRTRVVSRAQRNTGCPVCSRREHAYQARLSRAELRVRDVAPELLTQAVRILDVDKTRDIELLDLARGSNVRVLWRCPDCAHEWVAPVVTRTSGRGCQPCGIRRRTASRRQPSPGRSLADLHPEIAGTFLKNLDQPDRGPDRLRPGSHDRCRWHCPCCGSKEWETTVSARIQRQGCGACRHPRIGRRGGIARKGEGPKFDAPPLF</sequence>
<feature type="domain" description="Treble clef zinc finger" evidence="1">
    <location>
        <begin position="841"/>
        <end position="884"/>
    </location>
</feature>
<feature type="domain" description="Treble clef zinc finger" evidence="1">
    <location>
        <begin position="88"/>
        <end position="127"/>
    </location>
</feature>
<dbReference type="PANTHER" id="PTHR37317">
    <property type="entry name" value="BLR8090 PROTEIN"/>
    <property type="match status" value="1"/>
</dbReference>
<organism evidence="2 3">
    <name type="scientific">Micromonospora endophytica</name>
    <dbReference type="NCBI Taxonomy" id="515350"/>
    <lineage>
        <taxon>Bacteria</taxon>
        <taxon>Bacillati</taxon>
        <taxon>Actinomycetota</taxon>
        <taxon>Actinomycetes</taxon>
        <taxon>Micromonosporales</taxon>
        <taxon>Micromonosporaceae</taxon>
        <taxon>Micromonospora</taxon>
    </lineage>
</organism>
<dbReference type="PANTHER" id="PTHR37317:SF1">
    <property type="entry name" value="ZINC-RIBBON DOMAIN-CONTAINING PROTEIN-RELATED"/>
    <property type="match status" value="1"/>
</dbReference>
<comment type="caution">
    <text evidence="2">The sequence shown here is derived from an EMBL/GenBank/DDBJ whole genome shotgun (WGS) entry which is preliminary data.</text>
</comment>
<dbReference type="Pfam" id="PF14311">
    <property type="entry name" value="DUF4379"/>
    <property type="match status" value="8"/>
</dbReference>
<dbReference type="EMBL" id="POTX01000023">
    <property type="protein sequence ID" value="PZF99482.1"/>
    <property type="molecule type" value="Genomic_DNA"/>
</dbReference>
<dbReference type="AlphaFoldDB" id="A0A2W2CLS7"/>
<dbReference type="Proteomes" id="UP000248627">
    <property type="component" value="Unassembled WGS sequence"/>
</dbReference>
<name>A0A2W2CLS7_9ACTN</name>
<accession>A0A2W2CLS7</accession>
<evidence type="ECO:0000313" key="2">
    <source>
        <dbReference type="EMBL" id="PZF99482.1"/>
    </source>
</evidence>
<feature type="domain" description="Treble clef zinc finger" evidence="1">
    <location>
        <begin position="749"/>
        <end position="805"/>
    </location>
</feature>